<evidence type="ECO:0000313" key="1">
    <source>
        <dbReference type="EMBL" id="SFR68247.1"/>
    </source>
</evidence>
<dbReference type="AlphaFoldDB" id="A0A1I6INB1"/>
<reference evidence="1 2" key="1">
    <citation type="submission" date="2016-10" db="EMBL/GenBank/DDBJ databases">
        <authorList>
            <person name="de Groot N.N."/>
        </authorList>
    </citation>
    <scope>NUCLEOTIDE SEQUENCE [LARGE SCALE GENOMIC DNA]</scope>
    <source>
        <strain evidence="1 2">743A</strain>
    </source>
</reference>
<name>A0A1I6INB1_9FIRM</name>
<accession>A0A1I6INB1</accession>
<organism evidence="1 2">
    <name type="scientific">Anaeromicropila populeti</name>
    <dbReference type="NCBI Taxonomy" id="37658"/>
    <lineage>
        <taxon>Bacteria</taxon>
        <taxon>Bacillati</taxon>
        <taxon>Bacillota</taxon>
        <taxon>Clostridia</taxon>
        <taxon>Lachnospirales</taxon>
        <taxon>Lachnospiraceae</taxon>
        <taxon>Anaeromicropila</taxon>
    </lineage>
</organism>
<sequence>MTVEMDLYSRIFNKVCKSFGKAGTIAGLGLKYINKRETKEKVIWIF</sequence>
<dbReference type="EMBL" id="FOYZ01000003">
    <property type="protein sequence ID" value="SFR68247.1"/>
    <property type="molecule type" value="Genomic_DNA"/>
</dbReference>
<keyword evidence="2" id="KW-1185">Reference proteome</keyword>
<dbReference type="Proteomes" id="UP000199659">
    <property type="component" value="Unassembled WGS sequence"/>
</dbReference>
<proteinExistence type="predicted"/>
<protein>
    <submittedName>
        <fullName evidence="1">Uncharacterized protein</fullName>
    </submittedName>
</protein>
<dbReference type="STRING" id="37658.SAMN05661086_00941"/>
<evidence type="ECO:0000313" key="2">
    <source>
        <dbReference type="Proteomes" id="UP000199659"/>
    </source>
</evidence>
<gene>
    <name evidence="1" type="ORF">SAMN05661086_00941</name>
</gene>